<feature type="region of interest" description="Disordered" evidence="4">
    <location>
        <begin position="12"/>
        <end position="49"/>
    </location>
</feature>
<proteinExistence type="predicted"/>
<comment type="caution">
    <text evidence="5">The sequence shown here is derived from an EMBL/GenBank/DDBJ whole genome shotgun (WGS) entry which is preliminary data.</text>
</comment>
<feature type="compositionally biased region" description="Polar residues" evidence="4">
    <location>
        <begin position="28"/>
        <end position="40"/>
    </location>
</feature>
<accession>A0A1M2VUP1</accession>
<dbReference type="GO" id="GO:0031145">
    <property type="term" value="P:anaphase-promoting complex-dependent catabolic process"/>
    <property type="evidence" value="ECO:0007669"/>
    <property type="project" value="TreeGrafter"/>
</dbReference>
<sequence>MEEGHDELVRAIHSSPRRPRLSGAASFAYSNSPSRASSITGDGIGPGFDRMRTSSISSRQSMTPAEPSYAPHSAYHVLRPVNNIDYAVAPAAGDAADAAPASPVSWSQSNAVVFGRGNRVHYKNMADTEDVAQQLCKVTSSLGNLRLLQCGGKEQPNVVALATSNGWVQLWDIVAKKMLLNWRMKSATSLCFGGNTLTIGDEKGTLRHYDPRATDSTKLKEQLKKVTRHQGRILNGSWKEDGKFLATGDQNGLVLLWDARRPRVPLEVGEMVQRRRKMQHAGAVTSKYLVTGDSATDGTGTIRVWDVNAVDDNVTSVSEWPTKIELNAQVTSLHFSPHIREMLSTHGPGKIAPTPTTPSTPITPIDDPFGASIPVHSDPFTSRIGNSVVVHQFPTMRHVTTMSVAKKNIASSVLSPNGHRIVFAVPEESQLKVWDVWGKFKAPKPPSLYETCGIR</sequence>
<evidence type="ECO:0000313" key="6">
    <source>
        <dbReference type="Proteomes" id="UP000184267"/>
    </source>
</evidence>
<dbReference type="GO" id="GO:0051301">
    <property type="term" value="P:cell division"/>
    <property type="evidence" value="ECO:0007669"/>
    <property type="project" value="UniProtKB-KW"/>
</dbReference>
<reference evidence="5 6" key="1">
    <citation type="submission" date="2016-10" db="EMBL/GenBank/DDBJ databases">
        <title>Genome sequence of the basidiomycete white-rot fungus Trametes pubescens.</title>
        <authorList>
            <person name="Makela M.R."/>
            <person name="Granchi Z."/>
            <person name="Peng M."/>
            <person name="De Vries R.P."/>
            <person name="Grigoriev I."/>
            <person name="Riley R."/>
            <person name="Hilden K."/>
        </authorList>
    </citation>
    <scope>NUCLEOTIDE SEQUENCE [LARGE SCALE GENOMIC DNA]</scope>
    <source>
        <strain evidence="5 6">FBCC735</strain>
    </source>
</reference>
<dbReference type="InterPro" id="IPR015943">
    <property type="entry name" value="WD40/YVTN_repeat-like_dom_sf"/>
</dbReference>
<dbReference type="PROSITE" id="PS50294">
    <property type="entry name" value="WD_REPEATS_REGION"/>
    <property type="match status" value="1"/>
</dbReference>
<keyword evidence="1 3" id="KW-0853">WD repeat</keyword>
<keyword evidence="2" id="KW-0677">Repeat</keyword>
<protein>
    <submittedName>
        <fullName evidence="5">Cell division cycle protein 20-like protein</fullName>
    </submittedName>
</protein>
<dbReference type="Proteomes" id="UP000184267">
    <property type="component" value="Unassembled WGS sequence"/>
</dbReference>
<feature type="repeat" description="WD" evidence="3">
    <location>
        <begin position="226"/>
        <end position="267"/>
    </location>
</feature>
<dbReference type="Pfam" id="PF00400">
    <property type="entry name" value="WD40"/>
    <property type="match status" value="1"/>
</dbReference>
<dbReference type="SMART" id="SM00320">
    <property type="entry name" value="WD40"/>
    <property type="match status" value="2"/>
</dbReference>
<evidence type="ECO:0000256" key="2">
    <source>
        <dbReference type="ARBA" id="ARBA00022737"/>
    </source>
</evidence>
<dbReference type="AlphaFoldDB" id="A0A1M2VUP1"/>
<name>A0A1M2VUP1_TRAPU</name>
<evidence type="ECO:0000256" key="3">
    <source>
        <dbReference type="PROSITE-ProRule" id="PRU00221"/>
    </source>
</evidence>
<keyword evidence="5" id="KW-0132">Cell division</keyword>
<gene>
    <name evidence="5" type="ORF">TRAPUB_12190</name>
</gene>
<evidence type="ECO:0000256" key="4">
    <source>
        <dbReference type="SAM" id="MobiDB-lite"/>
    </source>
</evidence>
<dbReference type="InterPro" id="IPR001680">
    <property type="entry name" value="WD40_rpt"/>
</dbReference>
<dbReference type="SUPFAM" id="SSF50978">
    <property type="entry name" value="WD40 repeat-like"/>
    <property type="match status" value="1"/>
</dbReference>
<dbReference type="InterPro" id="IPR033010">
    <property type="entry name" value="Cdc20/Fizzy"/>
</dbReference>
<organism evidence="5 6">
    <name type="scientific">Trametes pubescens</name>
    <name type="common">White-rot fungus</name>
    <dbReference type="NCBI Taxonomy" id="154538"/>
    <lineage>
        <taxon>Eukaryota</taxon>
        <taxon>Fungi</taxon>
        <taxon>Dikarya</taxon>
        <taxon>Basidiomycota</taxon>
        <taxon>Agaricomycotina</taxon>
        <taxon>Agaricomycetes</taxon>
        <taxon>Polyporales</taxon>
        <taxon>Polyporaceae</taxon>
        <taxon>Trametes</taxon>
    </lineage>
</organism>
<keyword evidence="5" id="KW-0131">Cell cycle</keyword>
<evidence type="ECO:0000313" key="5">
    <source>
        <dbReference type="EMBL" id="OJT11315.1"/>
    </source>
</evidence>
<dbReference type="EMBL" id="MNAD01000660">
    <property type="protein sequence ID" value="OJT11315.1"/>
    <property type="molecule type" value="Genomic_DNA"/>
</dbReference>
<dbReference type="GO" id="GO:1990757">
    <property type="term" value="F:ubiquitin ligase activator activity"/>
    <property type="evidence" value="ECO:0007669"/>
    <property type="project" value="TreeGrafter"/>
</dbReference>
<keyword evidence="6" id="KW-1185">Reference proteome</keyword>
<dbReference type="GO" id="GO:1905786">
    <property type="term" value="P:positive regulation of anaphase-promoting complex-dependent catabolic process"/>
    <property type="evidence" value="ECO:0007669"/>
    <property type="project" value="TreeGrafter"/>
</dbReference>
<dbReference type="PROSITE" id="PS50082">
    <property type="entry name" value="WD_REPEATS_2"/>
    <property type="match status" value="1"/>
</dbReference>
<dbReference type="GO" id="GO:0005680">
    <property type="term" value="C:anaphase-promoting complex"/>
    <property type="evidence" value="ECO:0007669"/>
    <property type="project" value="TreeGrafter"/>
</dbReference>
<dbReference type="Gene3D" id="2.130.10.10">
    <property type="entry name" value="YVTN repeat-like/Quinoprotein amine dehydrogenase"/>
    <property type="match status" value="1"/>
</dbReference>
<dbReference type="InterPro" id="IPR036322">
    <property type="entry name" value="WD40_repeat_dom_sf"/>
</dbReference>
<dbReference type="STRING" id="154538.A0A1M2VUP1"/>
<evidence type="ECO:0000256" key="1">
    <source>
        <dbReference type="ARBA" id="ARBA00022574"/>
    </source>
</evidence>
<dbReference type="GO" id="GO:0010997">
    <property type="term" value="F:anaphase-promoting complex binding"/>
    <property type="evidence" value="ECO:0007669"/>
    <property type="project" value="InterPro"/>
</dbReference>
<dbReference type="OrthoDB" id="10263272at2759"/>
<dbReference type="OMA" id="LKVWDVW"/>
<dbReference type="PANTHER" id="PTHR19918">
    <property type="entry name" value="CELL DIVISION CYCLE 20 CDC20 FIZZY -RELATED"/>
    <property type="match status" value="1"/>
</dbReference>